<dbReference type="GO" id="GO:0005634">
    <property type="term" value="C:nucleus"/>
    <property type="evidence" value="ECO:0007669"/>
    <property type="project" value="TreeGrafter"/>
</dbReference>
<dbReference type="OrthoDB" id="7548127at2759"/>
<reference evidence="3" key="1">
    <citation type="submission" date="2025-08" db="UniProtKB">
        <authorList>
            <consortium name="RefSeq"/>
        </authorList>
    </citation>
    <scope>IDENTIFICATION</scope>
</reference>
<dbReference type="InterPro" id="IPR053858">
    <property type="entry name" value="Arb2_dom"/>
</dbReference>
<keyword evidence="2" id="KW-1185">Reference proteome</keyword>
<evidence type="ECO:0000313" key="3">
    <source>
        <dbReference type="RefSeq" id="XP_014479384.1"/>
    </source>
</evidence>
<dbReference type="InterPro" id="IPR048263">
    <property type="entry name" value="Arb2"/>
</dbReference>
<accession>A0A6P3XN32</accession>
<dbReference type="RefSeq" id="XP_014479384.1">
    <property type="nucleotide sequence ID" value="XM_014623898.1"/>
</dbReference>
<dbReference type="PANTHER" id="PTHR21357:SF4">
    <property type="entry name" value="FAM172 FAMILY PROTEIN HOMOLOG CG10038"/>
    <property type="match status" value="1"/>
</dbReference>
<gene>
    <name evidence="3" type="primary">LOC106746826</name>
</gene>
<protein>
    <submittedName>
        <fullName evidence="3">UPF0528 protein CG10038</fullName>
    </submittedName>
</protein>
<dbReference type="PANTHER" id="PTHR21357">
    <property type="entry name" value="FAM172 FAMILY PROTEIN HOMOLOG CG10038"/>
    <property type="match status" value="1"/>
</dbReference>
<dbReference type="GO" id="GO:0031048">
    <property type="term" value="P:regulatory ncRNA-mediated heterochromatin formation"/>
    <property type="evidence" value="ECO:0007669"/>
    <property type="project" value="TreeGrafter"/>
</dbReference>
<feature type="domain" description="Arb2" evidence="1">
    <location>
        <begin position="5"/>
        <end position="209"/>
    </location>
</feature>
<name>A0A6P3XN32_DINQU</name>
<evidence type="ECO:0000313" key="2">
    <source>
        <dbReference type="Proteomes" id="UP000515204"/>
    </source>
</evidence>
<dbReference type="AlphaFoldDB" id="A0A6P3XN32"/>
<dbReference type="Proteomes" id="UP000515204">
    <property type="component" value="Unplaced"/>
</dbReference>
<dbReference type="GO" id="GO:0035197">
    <property type="term" value="F:siRNA binding"/>
    <property type="evidence" value="ECO:0007669"/>
    <property type="project" value="TreeGrafter"/>
</dbReference>
<evidence type="ECO:0000259" key="1">
    <source>
        <dbReference type="Pfam" id="PF22749"/>
    </source>
</evidence>
<proteinExistence type="predicted"/>
<organism evidence="2 3">
    <name type="scientific">Dinoponera quadriceps</name>
    <name type="common">South American ant</name>
    <dbReference type="NCBI Taxonomy" id="609295"/>
    <lineage>
        <taxon>Eukaryota</taxon>
        <taxon>Metazoa</taxon>
        <taxon>Ecdysozoa</taxon>
        <taxon>Arthropoda</taxon>
        <taxon>Hexapoda</taxon>
        <taxon>Insecta</taxon>
        <taxon>Pterygota</taxon>
        <taxon>Neoptera</taxon>
        <taxon>Endopterygota</taxon>
        <taxon>Hymenoptera</taxon>
        <taxon>Apocrita</taxon>
        <taxon>Aculeata</taxon>
        <taxon>Formicoidea</taxon>
        <taxon>Formicidae</taxon>
        <taxon>Ponerinae</taxon>
        <taxon>Ponerini</taxon>
        <taxon>Dinoponera</taxon>
    </lineage>
</organism>
<sequence length="285" mass="32998">MIIDGKLENVKRPGKSFIFDTSKELSERNQMHYEALCEAIDEHVYKLLEEEDLERLPVPKASCSTIEFQSFIYASKDSLQNDKLIILVNGCGAKAGQWSRHTIIHDNFYYGTQISYIREAKKLGYGILVLNINDNFRITAEYMHSIPGSEDGYEHLSTVWNDYVLDCKAKNIAIIAHDFGGDCIVQYKMIFGEKFKDRVFAIALISSMRLIRWKDSNLEDVIKTWDNKLDLKVKRVKTSKNRTFNCLINENNRENLPYLCMTPVFTYIQSKYLLKNDRKLSDGSS</sequence>
<dbReference type="Pfam" id="PF22749">
    <property type="entry name" value="Arb2"/>
    <property type="match status" value="1"/>
</dbReference>
<dbReference type="GeneID" id="106746826"/>
<dbReference type="KEGG" id="dqu:106746826"/>